<dbReference type="Gene3D" id="3.40.50.300">
    <property type="entry name" value="P-loop containing nucleotide triphosphate hydrolases"/>
    <property type="match status" value="2"/>
</dbReference>
<keyword evidence="11 12" id="KW-0648">Protein biosynthesis</keyword>
<comment type="caution">
    <text evidence="12">Lacks conserved residue(s) required for the propagation of feature annotation.</text>
</comment>
<evidence type="ECO:0000256" key="9">
    <source>
        <dbReference type="ARBA" id="ARBA00022845"/>
    </source>
</evidence>
<evidence type="ECO:0000256" key="2">
    <source>
        <dbReference type="ARBA" id="ARBA00022490"/>
    </source>
</evidence>
<dbReference type="GO" id="GO:0045900">
    <property type="term" value="P:negative regulation of translational elongation"/>
    <property type="evidence" value="ECO:0007669"/>
    <property type="project" value="UniProtKB-UniRule"/>
</dbReference>
<dbReference type="GO" id="GO:0000049">
    <property type="term" value="F:tRNA binding"/>
    <property type="evidence" value="ECO:0007669"/>
    <property type="project" value="UniProtKB-UniRule"/>
</dbReference>
<evidence type="ECO:0000256" key="5">
    <source>
        <dbReference type="ARBA" id="ARBA00022737"/>
    </source>
</evidence>
<evidence type="ECO:0000256" key="6">
    <source>
        <dbReference type="ARBA" id="ARBA00022741"/>
    </source>
</evidence>
<keyword evidence="7 12" id="KW-0378">Hydrolase</keyword>
<dbReference type="EMBL" id="QFQI01000011">
    <property type="protein sequence ID" value="PZQ59029.1"/>
    <property type="molecule type" value="Genomic_DNA"/>
</dbReference>
<dbReference type="CDD" id="cd03221">
    <property type="entry name" value="ABCF_EF-3"/>
    <property type="match status" value="2"/>
</dbReference>
<dbReference type="GO" id="GO:0019843">
    <property type="term" value="F:rRNA binding"/>
    <property type="evidence" value="ECO:0007669"/>
    <property type="project" value="UniProtKB-UniRule"/>
</dbReference>
<dbReference type="FunFam" id="3.40.50.300:FF:000011">
    <property type="entry name" value="Putative ABC transporter ATP-binding component"/>
    <property type="match status" value="1"/>
</dbReference>
<evidence type="ECO:0000256" key="10">
    <source>
        <dbReference type="ARBA" id="ARBA00022884"/>
    </source>
</evidence>
<dbReference type="GO" id="GO:0016887">
    <property type="term" value="F:ATP hydrolysis activity"/>
    <property type="evidence" value="ECO:0007669"/>
    <property type="project" value="UniProtKB-UniRule"/>
</dbReference>
<dbReference type="EC" id="3.6.1.-" evidence="12"/>
<keyword evidence="9 12" id="KW-0810">Translation regulation</keyword>
<dbReference type="GO" id="GO:0006412">
    <property type="term" value="P:translation"/>
    <property type="evidence" value="ECO:0007669"/>
    <property type="project" value="UniProtKB-KW"/>
</dbReference>
<dbReference type="NCBIfam" id="NF008775">
    <property type="entry name" value="PRK11819.1"/>
    <property type="match status" value="1"/>
</dbReference>
<dbReference type="InterPro" id="IPR017871">
    <property type="entry name" value="ABC_transporter-like_CS"/>
</dbReference>
<dbReference type="InterPro" id="IPR003593">
    <property type="entry name" value="AAA+_ATPase"/>
</dbReference>
<gene>
    <name evidence="12" type="primary">ettA</name>
    <name evidence="14" type="ORF">DI544_12680</name>
</gene>
<evidence type="ECO:0000256" key="7">
    <source>
        <dbReference type="ARBA" id="ARBA00022801"/>
    </source>
</evidence>
<keyword evidence="4 12" id="KW-0699">rRNA-binding</keyword>
<comment type="similarity">
    <text evidence="1 12">Belongs to the ABC transporter superfamily. ABCF family. Translational throttle EttA subfamily.</text>
</comment>
<dbReference type="FunFam" id="3.40.50.300:FF:000183">
    <property type="entry name" value="ABC transporter ATP-binding protein yjjK"/>
    <property type="match status" value="1"/>
</dbReference>
<protein>
    <recommendedName>
        <fullName evidence="12">Energy-dependent translational throttle protein EttA</fullName>
        <ecNumber evidence="12">3.6.1.-</ecNumber>
    </recommendedName>
    <alternativeName>
        <fullName evidence="12">Translational regulatory factor EttA</fullName>
    </alternativeName>
</protein>
<dbReference type="GO" id="GO:0005524">
    <property type="term" value="F:ATP binding"/>
    <property type="evidence" value="ECO:0007669"/>
    <property type="project" value="UniProtKB-UniRule"/>
</dbReference>
<dbReference type="PROSITE" id="PS50893">
    <property type="entry name" value="ABC_TRANSPORTER_2"/>
    <property type="match status" value="2"/>
</dbReference>
<evidence type="ECO:0000313" key="14">
    <source>
        <dbReference type="EMBL" id="PZQ59029.1"/>
    </source>
</evidence>
<comment type="domain">
    <text evidence="12">The arm domain is inserted in the first ABC transporter domain. Probably contacts ribosomal protein L1.</text>
</comment>
<dbReference type="GO" id="GO:0043022">
    <property type="term" value="F:ribosome binding"/>
    <property type="evidence" value="ECO:0007669"/>
    <property type="project" value="UniProtKB-UniRule"/>
</dbReference>
<dbReference type="HAMAP" id="MF_00847">
    <property type="entry name" value="EttA"/>
    <property type="match status" value="1"/>
</dbReference>
<evidence type="ECO:0000313" key="15">
    <source>
        <dbReference type="Proteomes" id="UP000249229"/>
    </source>
</evidence>
<dbReference type="PANTHER" id="PTHR43858">
    <property type="entry name" value="ENERGY-DEPENDENT TRANSLATIONAL THROTTLE PROTEIN ETTA"/>
    <property type="match status" value="1"/>
</dbReference>
<keyword evidence="6 12" id="KW-0547">Nucleotide-binding</keyword>
<keyword evidence="5 12" id="KW-0677">Repeat</keyword>
<dbReference type="GO" id="GO:0005737">
    <property type="term" value="C:cytoplasm"/>
    <property type="evidence" value="ECO:0007669"/>
    <property type="project" value="UniProtKB-SubCell"/>
</dbReference>
<comment type="domain">
    <text evidence="12">The P-site tRNA interaction motif (PtIM domain) probably interacts with the P-site tRNA(fMet) as well as the 23S rRNA.</text>
</comment>
<evidence type="ECO:0000256" key="11">
    <source>
        <dbReference type="ARBA" id="ARBA00022917"/>
    </source>
</evidence>
<dbReference type="InterPro" id="IPR027417">
    <property type="entry name" value="P-loop_NTPase"/>
</dbReference>
<dbReference type="Proteomes" id="UP000249229">
    <property type="component" value="Unassembled WGS sequence"/>
</dbReference>
<comment type="subunit">
    <text evidence="12">Monomer. Probably contacts ribosomal proteins L1, L5, L33 and S7, the 16S and 23S rRNA and the P-site containing tRNA(fMet).</text>
</comment>
<evidence type="ECO:0000256" key="4">
    <source>
        <dbReference type="ARBA" id="ARBA00022730"/>
    </source>
</evidence>
<evidence type="ECO:0000256" key="1">
    <source>
        <dbReference type="ARBA" id="ARBA00005868"/>
    </source>
</evidence>
<sequence>MAVQYTYVMKGLTKTFPGANKPVLNNIHLQFIPSAKIAIIGPNGSGKSTLMKIMAGMDPDFSGEAWAAEGIRVGYLAQEPQLDPDKDVMGNVKDGVRPIADLVDRFNAISAEMGDPKDDTDFDALMEEMGDLQAKIDAVDGWALDSQLEQAMEALRCPPGDSPVTNLSGGEKRRVALCKLLLEKPDILLLDEPTNHLDAESVSWLENYLKEYTGNVILVTHDRYFLDNVVNWVLELDRGRYYTYESNYSGYLEKKAKRLEQEEREEAGKQKAIADELAWMRQTPKARQTKSKARIRAFDELMEKQENRVAGKAAILIQLPSRLGGKVIEAKGLTKSYGDKLLFDNLDFTLPPGGIVGVIGPNGAGKSTLFKLITGQEQPDAGTIEIGSTVKLGYVDQSRDELDPNKNVWQEISDELEVFRFGKQEMGTRAYVGAFNFRGPDQQKKVGQLSGGERNRVHMAKMLKEGGNVLLLDEPTNDLDVETLRALEEALETFAGCAVVISHDRFFLDRLCTHILAFEGDSHVEWFEGNYESYEEDKRRRLGDAADRPTRLAYKKLTR</sequence>
<dbReference type="Pfam" id="PF12848">
    <property type="entry name" value="ABC_tran_Xtn"/>
    <property type="match status" value="1"/>
</dbReference>
<comment type="function">
    <text evidence="12">A translation factor that gates the progression of the 70S ribosomal initiation complex (IC, containing tRNA(fMet) in the P-site) into the translation elongation cycle by using a mechanism sensitive to the ATP/ADP ratio. Binds to the 70S ribosome E-site where it modulates the state of the translating ribosome during subunit translocation. ATP hydrolysis probably frees it from the ribosome, which can enter the elongation phase.</text>
</comment>
<comment type="caution">
    <text evidence="14">The sequence shown here is derived from an EMBL/GenBank/DDBJ whole genome shotgun (WGS) entry which is preliminary data.</text>
</comment>
<evidence type="ECO:0000256" key="12">
    <source>
        <dbReference type="HAMAP-Rule" id="MF_00847"/>
    </source>
</evidence>
<evidence type="ECO:0000259" key="13">
    <source>
        <dbReference type="PROSITE" id="PS50893"/>
    </source>
</evidence>
<evidence type="ECO:0000256" key="8">
    <source>
        <dbReference type="ARBA" id="ARBA00022840"/>
    </source>
</evidence>
<dbReference type="NCBIfam" id="TIGR03719">
    <property type="entry name" value="ABC_ABC_ChvD"/>
    <property type="match status" value="1"/>
</dbReference>
<keyword evidence="10 12" id="KW-0694">RNA-binding</keyword>
<feature type="domain" description="ABC transporter" evidence="13">
    <location>
        <begin position="3"/>
        <end position="263"/>
    </location>
</feature>
<organism evidence="14 15">
    <name type="scientific">Sphingomonas taxi</name>
    <dbReference type="NCBI Taxonomy" id="1549858"/>
    <lineage>
        <taxon>Bacteria</taxon>
        <taxon>Pseudomonadati</taxon>
        <taxon>Pseudomonadota</taxon>
        <taxon>Alphaproteobacteria</taxon>
        <taxon>Sphingomonadales</taxon>
        <taxon>Sphingomonadaceae</taxon>
        <taxon>Sphingomonas</taxon>
    </lineage>
</organism>
<dbReference type="InterPro" id="IPR003439">
    <property type="entry name" value="ABC_transporter-like_ATP-bd"/>
</dbReference>
<dbReference type="InterPro" id="IPR032781">
    <property type="entry name" value="ABC_tran_Xtn"/>
</dbReference>
<dbReference type="AlphaFoldDB" id="A0A2W5P4H2"/>
<name>A0A2W5P4H2_9SPHN</name>
<dbReference type="PROSITE" id="PS00211">
    <property type="entry name" value="ABC_TRANSPORTER_1"/>
    <property type="match status" value="1"/>
</dbReference>
<accession>A0A2W5P4H2</accession>
<feature type="domain" description="ABC transporter" evidence="13">
    <location>
        <begin position="328"/>
        <end position="545"/>
    </location>
</feature>
<dbReference type="SMART" id="SM00382">
    <property type="entry name" value="AAA"/>
    <property type="match status" value="2"/>
</dbReference>
<dbReference type="InterPro" id="IPR022374">
    <property type="entry name" value="EttA"/>
</dbReference>
<evidence type="ECO:0000256" key="3">
    <source>
        <dbReference type="ARBA" id="ARBA00022555"/>
    </source>
</evidence>
<dbReference type="SUPFAM" id="SSF52540">
    <property type="entry name" value="P-loop containing nucleoside triphosphate hydrolases"/>
    <property type="match status" value="2"/>
</dbReference>
<keyword evidence="3 12" id="KW-0820">tRNA-binding</keyword>
<proteinExistence type="inferred from homology"/>
<comment type="catalytic activity">
    <reaction evidence="12">
        <text>ATP + H2O = ADP + phosphate + H(+)</text>
        <dbReference type="Rhea" id="RHEA:13065"/>
        <dbReference type="ChEBI" id="CHEBI:15377"/>
        <dbReference type="ChEBI" id="CHEBI:15378"/>
        <dbReference type="ChEBI" id="CHEBI:30616"/>
        <dbReference type="ChEBI" id="CHEBI:43474"/>
        <dbReference type="ChEBI" id="CHEBI:456216"/>
    </reaction>
</comment>
<reference evidence="14 15" key="1">
    <citation type="submission" date="2017-08" db="EMBL/GenBank/DDBJ databases">
        <title>Infants hospitalized years apart are colonized by the same room-sourced microbial strains.</title>
        <authorList>
            <person name="Brooks B."/>
            <person name="Olm M.R."/>
            <person name="Firek B.A."/>
            <person name="Baker R."/>
            <person name="Thomas B.C."/>
            <person name="Morowitz M.J."/>
            <person name="Banfield J.F."/>
        </authorList>
    </citation>
    <scope>NUCLEOTIDE SEQUENCE [LARGE SCALE GENOMIC DNA]</scope>
    <source>
        <strain evidence="14">S2_005_001_R1_22</strain>
    </source>
</reference>
<keyword evidence="8 12" id="KW-0067">ATP-binding</keyword>
<feature type="region of interest" description="PtIM" evidence="12">
    <location>
        <begin position="246"/>
        <end position="326"/>
    </location>
</feature>
<keyword evidence="2 12" id="KW-0963">Cytoplasm</keyword>
<comment type="subcellular location">
    <subcellularLocation>
        <location evidence="12">Cytoplasm</location>
    </subcellularLocation>
    <text evidence="12">Associates with ribosomes and polysomes.</text>
</comment>
<dbReference type="PANTHER" id="PTHR43858:SF1">
    <property type="entry name" value="ABC TRANSPORTER-RELATED PROTEIN"/>
    <property type="match status" value="1"/>
</dbReference>
<feature type="binding site" evidence="12">
    <location>
        <begin position="360"/>
        <end position="367"/>
    </location>
    <ligand>
        <name>ATP</name>
        <dbReference type="ChEBI" id="CHEBI:30616"/>
        <label>2</label>
    </ligand>
</feature>
<dbReference type="Pfam" id="PF00005">
    <property type="entry name" value="ABC_tran"/>
    <property type="match status" value="2"/>
</dbReference>